<sequence>MATRKRTRTRTRSFKKSRKQPVRGRSRRGGNWFNPPIPGGSRRMAGAKSI</sequence>
<evidence type="ECO:0000256" key="1">
    <source>
        <dbReference type="SAM" id="MobiDB-lite"/>
    </source>
</evidence>
<name>A0A6C0HXF4_9ZZZZ</name>
<feature type="compositionally biased region" description="Basic residues" evidence="1">
    <location>
        <begin position="1"/>
        <end position="28"/>
    </location>
</feature>
<accession>A0A6C0HXF4</accession>
<evidence type="ECO:0000313" key="2">
    <source>
        <dbReference type="EMBL" id="QHT84805.1"/>
    </source>
</evidence>
<dbReference type="AlphaFoldDB" id="A0A6C0HXF4"/>
<reference evidence="2" key="1">
    <citation type="journal article" date="2020" name="Nature">
        <title>Giant virus diversity and host interactions through global metagenomics.</title>
        <authorList>
            <person name="Schulz F."/>
            <person name="Roux S."/>
            <person name="Paez-Espino D."/>
            <person name="Jungbluth S."/>
            <person name="Walsh D.A."/>
            <person name="Denef V.J."/>
            <person name="McMahon K.D."/>
            <person name="Konstantinidis K.T."/>
            <person name="Eloe-Fadrosh E.A."/>
            <person name="Kyrpides N.C."/>
            <person name="Woyke T."/>
        </authorList>
    </citation>
    <scope>NUCLEOTIDE SEQUENCE</scope>
    <source>
        <strain evidence="2">GVMAG-M-3300023184-178</strain>
    </source>
</reference>
<feature type="region of interest" description="Disordered" evidence="1">
    <location>
        <begin position="1"/>
        <end position="50"/>
    </location>
</feature>
<dbReference type="EMBL" id="MN740028">
    <property type="protein sequence ID" value="QHT84805.1"/>
    <property type="molecule type" value="Genomic_DNA"/>
</dbReference>
<organism evidence="2">
    <name type="scientific">viral metagenome</name>
    <dbReference type="NCBI Taxonomy" id="1070528"/>
    <lineage>
        <taxon>unclassified sequences</taxon>
        <taxon>metagenomes</taxon>
        <taxon>organismal metagenomes</taxon>
    </lineage>
</organism>
<protein>
    <submittedName>
        <fullName evidence="2">Uncharacterized protein</fullName>
    </submittedName>
</protein>
<proteinExistence type="predicted"/>